<dbReference type="EMBL" id="CACVKT020008387">
    <property type="protein sequence ID" value="CAC5415227.1"/>
    <property type="molecule type" value="Genomic_DNA"/>
</dbReference>
<dbReference type="GO" id="GO:0016887">
    <property type="term" value="F:ATP hydrolysis activity"/>
    <property type="evidence" value="ECO:0007669"/>
    <property type="project" value="InterPro"/>
</dbReference>
<evidence type="ECO:0000313" key="2">
    <source>
        <dbReference type="Proteomes" id="UP000507470"/>
    </source>
</evidence>
<dbReference type="InterPro" id="IPR031248">
    <property type="entry name" value="RNF213"/>
</dbReference>
<dbReference type="PANTHER" id="PTHR22605:SF16">
    <property type="entry name" value="E3 UBIQUITIN-PROTEIN LIGASE RNF213"/>
    <property type="match status" value="1"/>
</dbReference>
<gene>
    <name evidence="1" type="ORF">MCOR_47933</name>
</gene>
<protein>
    <submittedName>
        <fullName evidence="1">RNF213</fullName>
        <ecNumber evidence="1">2.3.2.27</ecNumber>
    </submittedName>
</protein>
<dbReference type="Proteomes" id="UP000507470">
    <property type="component" value="Unassembled WGS sequence"/>
</dbReference>
<keyword evidence="2" id="KW-1185">Reference proteome</keyword>
<keyword evidence="1" id="KW-0012">Acyltransferase</keyword>
<dbReference type="PANTHER" id="PTHR22605">
    <property type="entry name" value="RZ-TYPE DOMAIN-CONTAINING PROTEIN"/>
    <property type="match status" value="1"/>
</dbReference>
<keyword evidence="1" id="KW-0808">Transferase</keyword>
<evidence type="ECO:0000313" key="1">
    <source>
        <dbReference type="EMBL" id="CAC5415227.1"/>
    </source>
</evidence>
<reference evidence="1 2" key="1">
    <citation type="submission" date="2020-06" db="EMBL/GenBank/DDBJ databases">
        <authorList>
            <person name="Li R."/>
            <person name="Bekaert M."/>
        </authorList>
    </citation>
    <scope>NUCLEOTIDE SEQUENCE [LARGE SCALE GENOMIC DNA]</scope>
    <source>
        <strain evidence="2">wild</strain>
    </source>
</reference>
<name>A0A6J8E4B4_MYTCO</name>
<dbReference type="EC" id="2.3.2.27" evidence="1"/>
<proteinExistence type="predicted"/>
<accession>A0A6J8E4B4</accession>
<dbReference type="OrthoDB" id="6142015at2759"/>
<organism evidence="1 2">
    <name type="scientific">Mytilus coruscus</name>
    <name type="common">Sea mussel</name>
    <dbReference type="NCBI Taxonomy" id="42192"/>
    <lineage>
        <taxon>Eukaryota</taxon>
        <taxon>Metazoa</taxon>
        <taxon>Spiralia</taxon>
        <taxon>Lophotrochozoa</taxon>
        <taxon>Mollusca</taxon>
        <taxon>Bivalvia</taxon>
        <taxon>Autobranchia</taxon>
        <taxon>Pteriomorphia</taxon>
        <taxon>Mytilida</taxon>
        <taxon>Mytiloidea</taxon>
        <taxon>Mytilidae</taxon>
        <taxon>Mytilinae</taxon>
        <taxon>Mytilus</taxon>
    </lineage>
</organism>
<dbReference type="GO" id="GO:0061630">
    <property type="term" value="F:ubiquitin protein ligase activity"/>
    <property type="evidence" value="ECO:0007669"/>
    <property type="project" value="UniProtKB-EC"/>
</dbReference>
<sequence length="1286" mass="148123">MVPGIGLQPSKKEPTEDAFFILRAHNPHPHGISGQFYGTSLVDCQQGHRSCVVFFSHGKHMRTQAIKHRYDGIVRGKQVNSKGMFTKAFSGFVNYFTGNEKNDQKLLRKDAESAIKIYTSLLRIGPEDTDKPYMEILDNVLQNLRRRYFMEEYLWSQAEDFEKFAGKVMRPHIQQCLLDLIMTRNQDINVQLQVLCMKTSITVLCLVLSYKVELSAEEKNMLCSSLLPYLCKNTSKCEDMEAVKISVNTTRKLTEQIIALMRSVIEERKPDPCWMFCVPLLHFLQDRYVPYQEVPVTSNHKDGNPIWWGIESFITEKETFKKKNIWEEKALLNDFARKLAPYFQLDYLLPRTLTATFYVTDLNNLKVLGIPEDAVLASLYYHIVSSRYNINQLAVESRDIATKVSTSLCSLTKNKRYSIKNAERLNSIAEDLISVCINKKIGVFTRNKDALISIAEVYFVSVHWLKNGLSLEGHDDNEPLKYTQRIAAFQEHVNLFCKFVKPTLQLKRGAADLEKWLAAWSTPFEMKIPDGDVKNHIDLQLKKLQDEELQKMKYHPNDIVYIYYISAESFPSQTQELLSRYAFKVLDQCNNLESVEGKLQNDNKRQKTFGKLLSNVFERSLDEKKMQDDNNLLFMHALSWAPFATFAKMFWNAKDLEDEILRDYNIKPLCSLVKVELLLNIDIENYQPIVQAFSLDSEILNALSNILECKSKCFMQLLRSNGSDLARQKDRPLTAREVYAEVWKPSYDFWKSICSRLRNGEILFSELKRYFDTRNLEALREIFDQICTKDDGNDWVEQRLHQFKKYTNIRSCSIGARAILKVVETYDLTGDFSQITEIDKLTKGDDTSMNTIDEKLVQTCSILRDIDEVKAECLNIFAESKDLVVWLREAMPAGQKAMKVFVDLASITALEGDIEIAKVNCLHAATTGFAPLIFSLTYDCNEKVFLDKCNEIWKTLSSDCNLGTKLIDTRRQLQWLKSVKKSHGSVEVTSLSQADAINEMGIYKIGNWTKRNINENMTITDVLELILPKTERSMIRRYSFQKLDDLQSRLMLVAGKADKGKESVDRFMLIFDSVVRLGQIYIKLLTDGCVLFSKWYVNLLCDKTRPACVHIHFGEGKNTVTLKGKVDSRNEDVIAIIPRVAKFLEQCHDKWMEYISEKRDKFYLLNYFTIDQMVILQRELVKLGSDKEPSLLIYPLLSAVKSNCTEEELMEAMHSAKAEIKEKESAQNCQDDKSANEATEISENAKTKAFIVRMKKAGYDTKLALQALQHVPSADDYQRGNSMCFK</sequence>